<evidence type="ECO:0000313" key="2">
    <source>
        <dbReference type="EMBL" id="GIE12131.1"/>
    </source>
</evidence>
<sequence length="160" mass="17285">MAHVLSASAWIGIDVLVAVLAAVCVGSDDPVRRGLAGQAFGTFVWWPMAVSALICLVTGLVLGWGTRWGLVRFWWVTIKLVLNVVLCTLILVLLRPTMPEAYAYGVAVAAGSPVTMEANGLIMPPIVSLTALTVATVLSVYKPWGRIRQLEQEGARRRSR</sequence>
<feature type="transmembrane region" description="Helical" evidence="1">
    <location>
        <begin position="73"/>
        <end position="94"/>
    </location>
</feature>
<dbReference type="AlphaFoldDB" id="A0A919IZT3"/>
<proteinExistence type="predicted"/>
<reference evidence="2" key="1">
    <citation type="submission" date="2021-01" db="EMBL/GenBank/DDBJ databases">
        <title>Whole genome shotgun sequence of Actinoplanes ferrugineus NBRC 15555.</title>
        <authorList>
            <person name="Komaki H."/>
            <person name="Tamura T."/>
        </authorList>
    </citation>
    <scope>NUCLEOTIDE SEQUENCE</scope>
    <source>
        <strain evidence="2">NBRC 15555</strain>
    </source>
</reference>
<evidence type="ECO:0000313" key="3">
    <source>
        <dbReference type="Proteomes" id="UP000598174"/>
    </source>
</evidence>
<organism evidence="2 3">
    <name type="scientific">Paractinoplanes ferrugineus</name>
    <dbReference type="NCBI Taxonomy" id="113564"/>
    <lineage>
        <taxon>Bacteria</taxon>
        <taxon>Bacillati</taxon>
        <taxon>Actinomycetota</taxon>
        <taxon>Actinomycetes</taxon>
        <taxon>Micromonosporales</taxon>
        <taxon>Micromonosporaceae</taxon>
        <taxon>Paractinoplanes</taxon>
    </lineage>
</organism>
<keyword evidence="1" id="KW-0812">Transmembrane</keyword>
<keyword evidence="1" id="KW-1133">Transmembrane helix</keyword>
<protein>
    <recommendedName>
        <fullName evidence="4">DUF2269 domain-containing protein</fullName>
    </recommendedName>
</protein>
<evidence type="ECO:0000256" key="1">
    <source>
        <dbReference type="SAM" id="Phobius"/>
    </source>
</evidence>
<dbReference type="RefSeq" id="WP_239118001.1">
    <property type="nucleotide sequence ID" value="NZ_BAAABP010000024.1"/>
</dbReference>
<keyword evidence="3" id="KW-1185">Reference proteome</keyword>
<evidence type="ECO:0008006" key="4">
    <source>
        <dbReference type="Google" id="ProtNLM"/>
    </source>
</evidence>
<gene>
    <name evidence="2" type="ORF">Afe05nite_39710</name>
</gene>
<accession>A0A919IZT3</accession>
<dbReference type="EMBL" id="BOMM01000036">
    <property type="protein sequence ID" value="GIE12131.1"/>
    <property type="molecule type" value="Genomic_DNA"/>
</dbReference>
<feature type="transmembrane region" description="Helical" evidence="1">
    <location>
        <begin position="121"/>
        <end position="141"/>
    </location>
</feature>
<keyword evidence="1" id="KW-0472">Membrane</keyword>
<dbReference type="Proteomes" id="UP000598174">
    <property type="component" value="Unassembled WGS sequence"/>
</dbReference>
<name>A0A919IZT3_9ACTN</name>
<feature type="transmembrane region" description="Helical" evidence="1">
    <location>
        <begin position="45"/>
        <end position="66"/>
    </location>
</feature>
<comment type="caution">
    <text evidence="2">The sequence shown here is derived from an EMBL/GenBank/DDBJ whole genome shotgun (WGS) entry which is preliminary data.</text>
</comment>